<gene>
    <name evidence="2" type="ORF">GS03_02390</name>
</gene>
<dbReference type="RefSeq" id="WP_136152760.1">
    <property type="nucleotide sequence ID" value="NZ_CP038810.1"/>
</dbReference>
<proteinExistence type="predicted"/>
<dbReference type="Pfam" id="PF09983">
    <property type="entry name" value="JetD_C"/>
    <property type="match status" value="1"/>
</dbReference>
<sequence length="304" mass="35427">MNWTVLKSLNEIYETGKTKKKISLIDNPDVRHLIKNTKELGEFKDDIVKLEGFDTLYQMKFLLNYNNYLNFLKSNNLLKPQTRFHESDINVLMDLDDRMKNRELEVIRDQIISNEETVRGVSQMFFRDEKYLEGKLSLVGAVKQILQIESLANDKDQQYLYVLGCKAPERIVLCENLDFLKRPTLPRANNIELWYAGGKNIAKLDHIDARGLPIYYSGDWDYDGLKIFEAVKQKLPEIKLLIPNGLPREISTTNHLSLWKNTYLSGLDKNLFVGAAEKLITRLIENDQWIIEESNDLLRMLGLR</sequence>
<dbReference type="InterPro" id="IPR024534">
    <property type="entry name" value="JetD_C"/>
</dbReference>
<dbReference type="AlphaFoldDB" id="A0A4P7PV75"/>
<reference evidence="2 3" key="1">
    <citation type="submission" date="2019-04" db="EMBL/GenBank/DDBJ databases">
        <title>Flavobacterium sp. GS03.</title>
        <authorList>
            <person name="Kim H."/>
        </authorList>
    </citation>
    <scope>NUCLEOTIDE SEQUENCE [LARGE SCALE GENOMIC DNA]</scope>
    <source>
        <strain evidence="2 3">GS03</strain>
    </source>
</reference>
<dbReference type="EMBL" id="CP038810">
    <property type="protein sequence ID" value="QBZ98878.1"/>
    <property type="molecule type" value="Genomic_DNA"/>
</dbReference>
<evidence type="ECO:0000313" key="2">
    <source>
        <dbReference type="EMBL" id="QBZ98878.1"/>
    </source>
</evidence>
<organism evidence="2 3">
    <name type="scientific">Flavobacterium sangjuense</name>
    <dbReference type="NCBI Taxonomy" id="2518177"/>
    <lineage>
        <taxon>Bacteria</taxon>
        <taxon>Pseudomonadati</taxon>
        <taxon>Bacteroidota</taxon>
        <taxon>Flavobacteriia</taxon>
        <taxon>Flavobacteriales</taxon>
        <taxon>Flavobacteriaceae</taxon>
        <taxon>Flavobacterium</taxon>
    </lineage>
</organism>
<dbReference type="KEGG" id="fsn:GS03_02390"/>
<protein>
    <recommendedName>
        <fullName evidence="1">Wadjet protein JetD C-terminal domain-containing protein</fullName>
    </recommendedName>
</protein>
<evidence type="ECO:0000259" key="1">
    <source>
        <dbReference type="Pfam" id="PF09983"/>
    </source>
</evidence>
<dbReference type="OrthoDB" id="642277at2"/>
<keyword evidence="3" id="KW-1185">Reference proteome</keyword>
<name>A0A4P7PV75_9FLAO</name>
<accession>A0A4P7PV75</accession>
<evidence type="ECO:0000313" key="3">
    <source>
        <dbReference type="Proteomes" id="UP000296862"/>
    </source>
</evidence>
<feature type="domain" description="Wadjet protein JetD C-terminal" evidence="1">
    <location>
        <begin position="167"/>
        <end position="239"/>
    </location>
</feature>
<dbReference type="Proteomes" id="UP000296862">
    <property type="component" value="Chromosome"/>
</dbReference>